<dbReference type="GO" id="GO:0016020">
    <property type="term" value="C:membrane"/>
    <property type="evidence" value="ECO:0007669"/>
    <property type="project" value="UniProtKB-SubCell"/>
</dbReference>
<keyword evidence="8 9" id="KW-0349">Heme</keyword>
<dbReference type="Proteomes" id="UP001168877">
    <property type="component" value="Unassembled WGS sequence"/>
</dbReference>
<dbReference type="GO" id="GO:0016125">
    <property type="term" value="P:sterol metabolic process"/>
    <property type="evidence" value="ECO:0007669"/>
    <property type="project" value="TreeGrafter"/>
</dbReference>
<dbReference type="GO" id="GO:0004497">
    <property type="term" value="F:monooxygenase activity"/>
    <property type="evidence" value="ECO:0007669"/>
    <property type="project" value="UniProtKB-KW"/>
</dbReference>
<organism evidence="10 11">
    <name type="scientific">Acer saccharum</name>
    <name type="common">Sugar maple</name>
    <dbReference type="NCBI Taxonomy" id="4024"/>
    <lineage>
        <taxon>Eukaryota</taxon>
        <taxon>Viridiplantae</taxon>
        <taxon>Streptophyta</taxon>
        <taxon>Embryophyta</taxon>
        <taxon>Tracheophyta</taxon>
        <taxon>Spermatophyta</taxon>
        <taxon>Magnoliopsida</taxon>
        <taxon>eudicotyledons</taxon>
        <taxon>Gunneridae</taxon>
        <taxon>Pentapetalae</taxon>
        <taxon>rosids</taxon>
        <taxon>malvids</taxon>
        <taxon>Sapindales</taxon>
        <taxon>Sapindaceae</taxon>
        <taxon>Hippocastanoideae</taxon>
        <taxon>Acereae</taxon>
        <taxon>Acer</taxon>
    </lineage>
</organism>
<dbReference type="Gene3D" id="1.10.630.10">
    <property type="entry name" value="Cytochrome P450"/>
    <property type="match status" value="1"/>
</dbReference>
<dbReference type="PRINTS" id="PR00463">
    <property type="entry name" value="EP450I"/>
</dbReference>
<evidence type="ECO:0000256" key="1">
    <source>
        <dbReference type="ARBA" id="ARBA00004167"/>
    </source>
</evidence>
<dbReference type="GO" id="GO:0020037">
    <property type="term" value="F:heme binding"/>
    <property type="evidence" value="ECO:0007669"/>
    <property type="project" value="InterPro"/>
</dbReference>
<dbReference type="GO" id="GO:0016132">
    <property type="term" value="P:brassinosteroid biosynthetic process"/>
    <property type="evidence" value="ECO:0007669"/>
    <property type="project" value="TreeGrafter"/>
</dbReference>
<keyword evidence="11" id="KW-1185">Reference proteome</keyword>
<proteinExistence type="inferred from homology"/>
<dbReference type="InterPro" id="IPR017972">
    <property type="entry name" value="Cyt_P450_CS"/>
</dbReference>
<keyword evidence="7 8" id="KW-0408">Iron</keyword>
<dbReference type="Pfam" id="PF00067">
    <property type="entry name" value="p450"/>
    <property type="match status" value="1"/>
</dbReference>
<evidence type="ECO:0000256" key="2">
    <source>
        <dbReference type="ARBA" id="ARBA00004721"/>
    </source>
</evidence>
<dbReference type="GO" id="GO:0016705">
    <property type="term" value="F:oxidoreductase activity, acting on paired donors, with incorporation or reduction of molecular oxygen"/>
    <property type="evidence" value="ECO:0007669"/>
    <property type="project" value="InterPro"/>
</dbReference>
<evidence type="ECO:0000256" key="7">
    <source>
        <dbReference type="ARBA" id="ARBA00023004"/>
    </source>
</evidence>
<evidence type="ECO:0000313" key="11">
    <source>
        <dbReference type="Proteomes" id="UP001168877"/>
    </source>
</evidence>
<dbReference type="PROSITE" id="PS00086">
    <property type="entry name" value="CYTOCHROME_P450"/>
    <property type="match status" value="1"/>
</dbReference>
<gene>
    <name evidence="10" type="ORF">LWI29_036818</name>
</gene>
<dbReference type="EMBL" id="JAUESC010000003">
    <property type="protein sequence ID" value="KAK0602776.1"/>
    <property type="molecule type" value="Genomic_DNA"/>
</dbReference>
<keyword evidence="4" id="KW-0812">Transmembrane</keyword>
<reference evidence="10" key="2">
    <citation type="submission" date="2023-06" db="EMBL/GenBank/DDBJ databases">
        <authorList>
            <person name="Swenson N.G."/>
            <person name="Wegrzyn J.L."/>
            <person name="Mcevoy S.L."/>
        </authorList>
    </citation>
    <scope>NUCLEOTIDE SEQUENCE</scope>
    <source>
        <strain evidence="10">NS2018</strain>
        <tissue evidence="10">Leaf</tissue>
    </source>
</reference>
<keyword evidence="6" id="KW-0472">Membrane</keyword>
<accession>A0AA39SPT8</accession>
<evidence type="ECO:0000256" key="4">
    <source>
        <dbReference type="ARBA" id="ARBA00022692"/>
    </source>
</evidence>
<comment type="caution">
    <text evidence="10">The sequence shown here is derived from an EMBL/GenBank/DDBJ whole genome shotgun (WGS) entry which is preliminary data.</text>
</comment>
<comment type="pathway">
    <text evidence="2">Secondary metabolite biosynthesis; terpenoid biosynthesis.</text>
</comment>
<dbReference type="PANTHER" id="PTHR24286">
    <property type="entry name" value="CYTOCHROME P450 26"/>
    <property type="match status" value="1"/>
</dbReference>
<dbReference type="AlphaFoldDB" id="A0AA39SPT8"/>
<dbReference type="PANTHER" id="PTHR24286:SF235">
    <property type="entry name" value="CYTOCHROME P450"/>
    <property type="match status" value="1"/>
</dbReference>
<evidence type="ECO:0000256" key="8">
    <source>
        <dbReference type="PIRSR" id="PIRSR602401-1"/>
    </source>
</evidence>
<dbReference type="InterPro" id="IPR036396">
    <property type="entry name" value="Cyt_P450_sf"/>
</dbReference>
<feature type="binding site" description="axial binding residue" evidence="8">
    <location>
        <position position="73"/>
    </location>
    <ligand>
        <name>heme</name>
        <dbReference type="ChEBI" id="CHEBI:30413"/>
    </ligand>
    <ligandPart>
        <name>Fe</name>
        <dbReference type="ChEBI" id="CHEBI:18248"/>
    </ligandPart>
</feature>
<evidence type="ECO:0000256" key="6">
    <source>
        <dbReference type="ARBA" id="ARBA00022989"/>
    </source>
</evidence>
<keyword evidence="5 8" id="KW-0479">Metal-binding</keyword>
<dbReference type="SUPFAM" id="SSF48264">
    <property type="entry name" value="Cytochrome P450"/>
    <property type="match status" value="1"/>
</dbReference>
<keyword evidence="6" id="KW-1133">Transmembrane helix</keyword>
<keyword evidence="9" id="KW-0560">Oxidoreductase</keyword>
<dbReference type="GO" id="GO:0005506">
    <property type="term" value="F:iron ion binding"/>
    <property type="evidence" value="ECO:0007669"/>
    <property type="project" value="InterPro"/>
</dbReference>
<protein>
    <recommendedName>
        <fullName evidence="12">Cytochrome P450</fullName>
    </recommendedName>
</protein>
<keyword evidence="9" id="KW-0503">Monooxygenase</keyword>
<sequence>MSNVLLWFPRVALNDCTIEGYEIKKGWHVNIDATCIHYDPDLHPDPMQFNPSRFDDMQKPCSFIPFGSGRRTCIGMNMAKVTLLVFLHRLTSRYKWTVDDPDTSLEKKSHIPWLRNGCPITLKPLNNGK</sequence>
<comment type="cofactor">
    <cofactor evidence="8">
        <name>heme</name>
        <dbReference type="ChEBI" id="CHEBI:30413"/>
    </cofactor>
</comment>
<evidence type="ECO:0000313" key="10">
    <source>
        <dbReference type="EMBL" id="KAK0602776.1"/>
    </source>
</evidence>
<evidence type="ECO:0000256" key="9">
    <source>
        <dbReference type="RuleBase" id="RU000461"/>
    </source>
</evidence>
<evidence type="ECO:0008006" key="12">
    <source>
        <dbReference type="Google" id="ProtNLM"/>
    </source>
</evidence>
<dbReference type="GO" id="GO:0010268">
    <property type="term" value="P:brassinosteroid homeostasis"/>
    <property type="evidence" value="ECO:0007669"/>
    <property type="project" value="TreeGrafter"/>
</dbReference>
<evidence type="ECO:0000256" key="3">
    <source>
        <dbReference type="ARBA" id="ARBA00010617"/>
    </source>
</evidence>
<dbReference type="InterPro" id="IPR002401">
    <property type="entry name" value="Cyt_P450_E_grp-I"/>
</dbReference>
<comment type="subcellular location">
    <subcellularLocation>
        <location evidence="1">Membrane</location>
        <topology evidence="1">Single-pass membrane protein</topology>
    </subcellularLocation>
</comment>
<comment type="similarity">
    <text evidence="3 9">Belongs to the cytochrome P450 family.</text>
</comment>
<dbReference type="InterPro" id="IPR001128">
    <property type="entry name" value="Cyt_P450"/>
</dbReference>
<evidence type="ECO:0000256" key="5">
    <source>
        <dbReference type="ARBA" id="ARBA00022723"/>
    </source>
</evidence>
<reference evidence="10" key="1">
    <citation type="journal article" date="2022" name="Plant J.">
        <title>Strategies of tolerance reflected in two North American maple genomes.</title>
        <authorList>
            <person name="McEvoy S.L."/>
            <person name="Sezen U.U."/>
            <person name="Trouern-Trend A."/>
            <person name="McMahon S.M."/>
            <person name="Schaberg P.G."/>
            <person name="Yang J."/>
            <person name="Wegrzyn J.L."/>
            <person name="Swenson N.G."/>
        </authorList>
    </citation>
    <scope>NUCLEOTIDE SEQUENCE</scope>
    <source>
        <strain evidence="10">NS2018</strain>
    </source>
</reference>
<name>A0AA39SPT8_ACESA</name>